<proteinExistence type="predicted"/>
<protein>
    <submittedName>
        <fullName evidence="1">Uncharacterized protein</fullName>
    </submittedName>
</protein>
<reference evidence="1" key="1">
    <citation type="journal article" date="2021" name="Proc. Natl. Acad. Sci. U.S.A.">
        <title>A Catalog of Tens of Thousands of Viruses from Human Metagenomes Reveals Hidden Associations with Chronic Diseases.</title>
        <authorList>
            <person name="Tisza M.J."/>
            <person name="Buck C.B."/>
        </authorList>
    </citation>
    <scope>NUCLEOTIDE SEQUENCE</scope>
    <source>
        <strain evidence="1">Ct96x5</strain>
    </source>
</reference>
<name>A0A8S5PT72_9CAUD</name>
<accession>A0A8S5PT72</accession>
<sequence length="33" mass="3752">MTRTPSVSAYNIRFHDLSMKTDMLPVLPKVSIC</sequence>
<organism evidence="1">
    <name type="scientific">Siphoviridae sp. ct96x5</name>
    <dbReference type="NCBI Taxonomy" id="2825367"/>
    <lineage>
        <taxon>Viruses</taxon>
        <taxon>Duplodnaviria</taxon>
        <taxon>Heunggongvirae</taxon>
        <taxon>Uroviricota</taxon>
        <taxon>Caudoviricetes</taxon>
    </lineage>
</organism>
<evidence type="ECO:0000313" key="1">
    <source>
        <dbReference type="EMBL" id="DAE09444.1"/>
    </source>
</evidence>
<dbReference type="EMBL" id="BK015488">
    <property type="protein sequence ID" value="DAE09444.1"/>
    <property type="molecule type" value="Genomic_DNA"/>
</dbReference>